<evidence type="ECO:0000313" key="3">
    <source>
        <dbReference type="Proteomes" id="UP000663882"/>
    </source>
</evidence>
<dbReference type="OrthoDB" id="10182564at2759"/>
<reference evidence="2" key="1">
    <citation type="submission" date="2021-02" db="EMBL/GenBank/DDBJ databases">
        <authorList>
            <person name="Nowell W R."/>
        </authorList>
    </citation>
    <scope>NUCLEOTIDE SEQUENCE</scope>
</reference>
<protein>
    <recommendedName>
        <fullName evidence="1">DUF2135 domain-containing protein</fullName>
    </recommendedName>
</protein>
<sequence>MSLDNANDIVQWIDRPQTRYLNMNIINDVNVHDIYPSHSITLTLNTERFILVGKKSSSTSANIAVNFIISNQIHRKELKIDKVDSTCENYGLLRRLYAKQMLSELSAFPAKNKKRILDIGLKYSLVSNFISILVLETLQQHIEHKIYPHQSRRKLYDDYITCQNNKKQEELTKNQSKLTAVLNLWQTLCSWDNSDMEMGNSFDDDYEEEENSHYRSSYSRRRLSDDNLAATNTGSNTQTITLQNWDPQTPYINKIKSSTSLQTAYQIYLNERQSYSKSPSFYFDIASYFFLQARSSNSKQSSINVFNQYYAQSNYNISNEYQYFGLRILTNLVEFSLYNLAENIFRHIVNLRSDEPQSFRDLALLLQESNSETKNLIEISDLFKKVIFGEWDNCYSEIEVTTLHELNCFVFQFHQQQQILNSIDNRLLRHLPVDLRIVMVWDTNDTDVDLHVIEPTGDGSEEYLVRKAVKGTYIVRAKYFANHQQSLTGATTIMIHIYKYYGQSNQQKEIVTLRLSSNQEMIDVCKVKFNDDIQQISNNTVTNNQNLNTNI</sequence>
<accession>A0A815QKA2</accession>
<name>A0A815QKA2_9BILA</name>
<dbReference type="AlphaFoldDB" id="A0A815QKA2"/>
<organism evidence="2 3">
    <name type="scientific">Rotaria sordida</name>
    <dbReference type="NCBI Taxonomy" id="392033"/>
    <lineage>
        <taxon>Eukaryota</taxon>
        <taxon>Metazoa</taxon>
        <taxon>Spiralia</taxon>
        <taxon>Gnathifera</taxon>
        <taxon>Rotifera</taxon>
        <taxon>Eurotatoria</taxon>
        <taxon>Bdelloidea</taxon>
        <taxon>Philodinida</taxon>
        <taxon>Philodinidae</taxon>
        <taxon>Rotaria</taxon>
    </lineage>
</organism>
<dbReference type="Proteomes" id="UP000663882">
    <property type="component" value="Unassembled WGS sequence"/>
</dbReference>
<comment type="caution">
    <text evidence="2">The sequence shown here is derived from an EMBL/GenBank/DDBJ whole genome shotgun (WGS) entry which is preliminary data.</text>
</comment>
<evidence type="ECO:0000313" key="2">
    <source>
        <dbReference type="EMBL" id="CAF1463088.1"/>
    </source>
</evidence>
<evidence type="ECO:0000259" key="1">
    <source>
        <dbReference type="Pfam" id="PF09906"/>
    </source>
</evidence>
<dbReference type="InterPro" id="IPR019220">
    <property type="entry name" value="DUF2135"/>
</dbReference>
<gene>
    <name evidence="2" type="ORF">RFH988_LOCUS37237</name>
</gene>
<dbReference type="EMBL" id="CAJNOO010007168">
    <property type="protein sequence ID" value="CAF1463088.1"/>
    <property type="molecule type" value="Genomic_DNA"/>
</dbReference>
<feature type="domain" description="DUF2135" evidence="1">
    <location>
        <begin position="468"/>
        <end position="515"/>
    </location>
</feature>
<proteinExistence type="predicted"/>
<feature type="non-terminal residue" evidence="2">
    <location>
        <position position="551"/>
    </location>
</feature>
<dbReference type="Pfam" id="PF09906">
    <property type="entry name" value="DUF2135"/>
    <property type="match status" value="1"/>
</dbReference>